<protein>
    <submittedName>
        <fullName evidence="1">Uncharacterized protein</fullName>
    </submittedName>
</protein>
<accession>A0ACB0XQ81</accession>
<dbReference type="EMBL" id="CAVMJV010000002">
    <property type="protein sequence ID" value="CAK5012476.1"/>
    <property type="molecule type" value="Genomic_DNA"/>
</dbReference>
<gene>
    <name evidence="1" type="ORF">MENTE1834_LOCUS2134</name>
</gene>
<name>A0ACB0XQ81_MELEN</name>
<dbReference type="Proteomes" id="UP001497535">
    <property type="component" value="Unassembled WGS sequence"/>
</dbReference>
<evidence type="ECO:0000313" key="1">
    <source>
        <dbReference type="EMBL" id="CAK5012476.1"/>
    </source>
</evidence>
<keyword evidence="2" id="KW-1185">Reference proteome</keyword>
<proteinExistence type="predicted"/>
<organism evidence="1 2">
    <name type="scientific">Meloidogyne enterolobii</name>
    <name type="common">Root-knot nematode worm</name>
    <name type="synonym">Meloidogyne mayaguensis</name>
    <dbReference type="NCBI Taxonomy" id="390850"/>
    <lineage>
        <taxon>Eukaryota</taxon>
        <taxon>Metazoa</taxon>
        <taxon>Ecdysozoa</taxon>
        <taxon>Nematoda</taxon>
        <taxon>Chromadorea</taxon>
        <taxon>Rhabditida</taxon>
        <taxon>Tylenchina</taxon>
        <taxon>Tylenchomorpha</taxon>
        <taxon>Tylenchoidea</taxon>
        <taxon>Meloidogynidae</taxon>
        <taxon>Meloidogyninae</taxon>
        <taxon>Meloidogyne</taxon>
    </lineage>
</organism>
<sequence length="67" mass="7353">MQIIYNHLTQLHNYDQVLRNQIAAALMGQGQHGQGQYEQGQQGQGQHGQRGRARGRRGGRGGSVQGN</sequence>
<evidence type="ECO:0000313" key="2">
    <source>
        <dbReference type="Proteomes" id="UP001497535"/>
    </source>
</evidence>
<reference evidence="1" key="1">
    <citation type="submission" date="2023-11" db="EMBL/GenBank/DDBJ databases">
        <authorList>
            <person name="Poullet M."/>
        </authorList>
    </citation>
    <scope>NUCLEOTIDE SEQUENCE</scope>
    <source>
        <strain evidence="1">E1834</strain>
    </source>
</reference>
<comment type="caution">
    <text evidence="1">The sequence shown here is derived from an EMBL/GenBank/DDBJ whole genome shotgun (WGS) entry which is preliminary data.</text>
</comment>